<dbReference type="OrthoDB" id="5416037at2759"/>
<sequence length="170" mass="19675">MSASNSTNSTTPTTTDPEKQTQEIDERAWKHIGYPGFCEFSAIDDDFLLLRRFGALNIRVLLDLQFQITQLEVQLCDLDQGCRDDTDLESAASRMDSLAWDNSEHNERRRRGELVLSTLSSFMRIKEQDTATSIQRRNVQRWFADHINAVDEEEQNYIKRVNDLMTLARA</sequence>
<keyword evidence="4" id="KW-1185">Reference proteome</keyword>
<organism evidence="3 4">
    <name type="scientific">Rhizodiscina lignyota</name>
    <dbReference type="NCBI Taxonomy" id="1504668"/>
    <lineage>
        <taxon>Eukaryota</taxon>
        <taxon>Fungi</taxon>
        <taxon>Dikarya</taxon>
        <taxon>Ascomycota</taxon>
        <taxon>Pezizomycotina</taxon>
        <taxon>Dothideomycetes</taxon>
        <taxon>Pleosporomycetidae</taxon>
        <taxon>Aulographales</taxon>
        <taxon>Rhizodiscinaceae</taxon>
        <taxon>Rhizodiscina</taxon>
    </lineage>
</organism>
<dbReference type="PANTHER" id="PTHR34502:SF4">
    <property type="entry name" value="DUF6594 DOMAIN-CONTAINING PROTEIN"/>
    <property type="match status" value="1"/>
</dbReference>
<proteinExistence type="predicted"/>
<evidence type="ECO:0000256" key="1">
    <source>
        <dbReference type="SAM" id="MobiDB-lite"/>
    </source>
</evidence>
<protein>
    <recommendedName>
        <fullName evidence="2">DUF6594 domain-containing protein</fullName>
    </recommendedName>
</protein>
<feature type="region of interest" description="Disordered" evidence="1">
    <location>
        <begin position="1"/>
        <end position="22"/>
    </location>
</feature>
<dbReference type="Pfam" id="PF20237">
    <property type="entry name" value="DUF6594"/>
    <property type="match status" value="1"/>
</dbReference>
<dbReference type="EMBL" id="ML978130">
    <property type="protein sequence ID" value="KAF2095960.1"/>
    <property type="molecule type" value="Genomic_DNA"/>
</dbReference>
<evidence type="ECO:0000313" key="3">
    <source>
        <dbReference type="EMBL" id="KAF2095960.1"/>
    </source>
</evidence>
<evidence type="ECO:0000259" key="2">
    <source>
        <dbReference type="Pfam" id="PF20237"/>
    </source>
</evidence>
<dbReference type="PANTHER" id="PTHR34502">
    <property type="entry name" value="DUF6594 DOMAIN-CONTAINING PROTEIN-RELATED"/>
    <property type="match status" value="1"/>
</dbReference>
<feature type="domain" description="DUF6594" evidence="2">
    <location>
        <begin position="34"/>
        <end position="168"/>
    </location>
</feature>
<feature type="compositionally biased region" description="Low complexity" evidence="1">
    <location>
        <begin position="1"/>
        <end position="15"/>
    </location>
</feature>
<dbReference type="Proteomes" id="UP000799772">
    <property type="component" value="Unassembled WGS sequence"/>
</dbReference>
<evidence type="ECO:0000313" key="4">
    <source>
        <dbReference type="Proteomes" id="UP000799772"/>
    </source>
</evidence>
<comment type="caution">
    <text evidence="3">The sequence shown here is derived from an EMBL/GenBank/DDBJ whole genome shotgun (WGS) entry which is preliminary data.</text>
</comment>
<gene>
    <name evidence="3" type="ORF">NA57DRAFT_59023</name>
</gene>
<dbReference type="InterPro" id="IPR046529">
    <property type="entry name" value="DUF6594"/>
</dbReference>
<reference evidence="3" key="1">
    <citation type="journal article" date="2020" name="Stud. Mycol.">
        <title>101 Dothideomycetes genomes: a test case for predicting lifestyles and emergence of pathogens.</title>
        <authorList>
            <person name="Haridas S."/>
            <person name="Albert R."/>
            <person name="Binder M."/>
            <person name="Bloem J."/>
            <person name="Labutti K."/>
            <person name="Salamov A."/>
            <person name="Andreopoulos B."/>
            <person name="Baker S."/>
            <person name="Barry K."/>
            <person name="Bills G."/>
            <person name="Bluhm B."/>
            <person name="Cannon C."/>
            <person name="Castanera R."/>
            <person name="Culley D."/>
            <person name="Daum C."/>
            <person name="Ezra D."/>
            <person name="Gonzalez J."/>
            <person name="Henrissat B."/>
            <person name="Kuo A."/>
            <person name="Liang C."/>
            <person name="Lipzen A."/>
            <person name="Lutzoni F."/>
            <person name="Magnuson J."/>
            <person name="Mondo S."/>
            <person name="Nolan M."/>
            <person name="Ohm R."/>
            <person name="Pangilinan J."/>
            <person name="Park H.-J."/>
            <person name="Ramirez L."/>
            <person name="Alfaro M."/>
            <person name="Sun H."/>
            <person name="Tritt A."/>
            <person name="Yoshinaga Y."/>
            <person name="Zwiers L.-H."/>
            <person name="Turgeon B."/>
            <person name="Goodwin S."/>
            <person name="Spatafora J."/>
            <person name="Crous P."/>
            <person name="Grigoriev I."/>
        </authorList>
    </citation>
    <scope>NUCLEOTIDE SEQUENCE</scope>
    <source>
        <strain evidence="3">CBS 133067</strain>
    </source>
</reference>
<dbReference type="AlphaFoldDB" id="A0A9P4I6M4"/>
<name>A0A9P4I6M4_9PEZI</name>
<accession>A0A9P4I6M4</accession>